<evidence type="ECO:0000256" key="1">
    <source>
        <dbReference type="SAM" id="SignalP"/>
    </source>
</evidence>
<evidence type="ECO:0000313" key="2">
    <source>
        <dbReference type="EMBL" id="GLR65497.1"/>
    </source>
</evidence>
<name>A0ABQ6A4M5_9PROT</name>
<organism evidence="2 3">
    <name type="scientific">Acidocella aquatica</name>
    <dbReference type="NCBI Taxonomy" id="1922313"/>
    <lineage>
        <taxon>Bacteria</taxon>
        <taxon>Pseudomonadati</taxon>
        <taxon>Pseudomonadota</taxon>
        <taxon>Alphaproteobacteria</taxon>
        <taxon>Acetobacterales</taxon>
        <taxon>Acidocellaceae</taxon>
        <taxon>Acidocella</taxon>
    </lineage>
</organism>
<dbReference type="EMBL" id="BSOS01000005">
    <property type="protein sequence ID" value="GLR65497.1"/>
    <property type="molecule type" value="Genomic_DNA"/>
</dbReference>
<keyword evidence="3" id="KW-1185">Reference proteome</keyword>
<evidence type="ECO:0008006" key="4">
    <source>
        <dbReference type="Google" id="ProtNLM"/>
    </source>
</evidence>
<proteinExistence type="predicted"/>
<feature type="chain" id="PRO_5046063613" description="YncE family protein" evidence="1">
    <location>
        <begin position="24"/>
        <end position="343"/>
    </location>
</feature>
<dbReference type="Proteomes" id="UP001156641">
    <property type="component" value="Unassembled WGS sequence"/>
</dbReference>
<protein>
    <recommendedName>
        <fullName evidence="4">YncE family protein</fullName>
    </recommendedName>
</protein>
<dbReference type="InterPro" id="IPR051200">
    <property type="entry name" value="Host-pathogen_enzymatic-act"/>
</dbReference>
<dbReference type="SUPFAM" id="SSF51004">
    <property type="entry name" value="C-terminal (heme d1) domain of cytochrome cd1-nitrite reductase"/>
    <property type="match status" value="1"/>
</dbReference>
<comment type="caution">
    <text evidence="2">The sequence shown here is derived from an EMBL/GenBank/DDBJ whole genome shotgun (WGS) entry which is preliminary data.</text>
</comment>
<accession>A0ABQ6A4M5</accession>
<sequence length="343" mass="35119">MKKLFCSGLFAALVSMAPAAAQAAPLYHLVQTVPLGGGIKWDYLHFDAASNRVYISHGTELTVVSAGTGGVIGHVTGLSGSHGVAIDTASGFGFADSSKTRTISVFSLKTLAVSKTIPALEDADGMVFDRPSNQVFTVGGDANALLAVDATHDTALSTIPLGGSPESQVSDQAGSIYVNINDKNELVRISTKTDAITARWPLPGCEGPVGLAIDTVNHVLFSSCANAVMAVVNGDTGAILATLPIGKGTDSADFDPARKLAFSSNRDGTLSVISEVSPTKFVTLPAVQTAPGARTLAVDETSGRIFLVTAKVVSAGPPRHPGGAPDYAFAPGSLKLLVFAPNS</sequence>
<dbReference type="InterPro" id="IPR015943">
    <property type="entry name" value="WD40/YVTN_repeat-like_dom_sf"/>
</dbReference>
<reference evidence="3" key="1">
    <citation type="journal article" date="2019" name="Int. J. Syst. Evol. Microbiol.">
        <title>The Global Catalogue of Microorganisms (GCM) 10K type strain sequencing project: providing services to taxonomists for standard genome sequencing and annotation.</title>
        <authorList>
            <consortium name="The Broad Institute Genomics Platform"/>
            <consortium name="The Broad Institute Genome Sequencing Center for Infectious Disease"/>
            <person name="Wu L."/>
            <person name="Ma J."/>
        </authorList>
    </citation>
    <scope>NUCLEOTIDE SEQUENCE [LARGE SCALE GENOMIC DNA]</scope>
    <source>
        <strain evidence="3">NBRC 112502</strain>
    </source>
</reference>
<gene>
    <name evidence="2" type="ORF">GCM10010909_01750</name>
</gene>
<dbReference type="InterPro" id="IPR011048">
    <property type="entry name" value="Haem_d1_sf"/>
</dbReference>
<dbReference type="Gene3D" id="2.130.10.10">
    <property type="entry name" value="YVTN repeat-like/Quinoprotein amine dehydrogenase"/>
    <property type="match status" value="2"/>
</dbReference>
<dbReference type="PANTHER" id="PTHR47197">
    <property type="entry name" value="PROTEIN NIRF"/>
    <property type="match status" value="1"/>
</dbReference>
<evidence type="ECO:0000313" key="3">
    <source>
        <dbReference type="Proteomes" id="UP001156641"/>
    </source>
</evidence>
<keyword evidence="1" id="KW-0732">Signal</keyword>
<dbReference type="PANTHER" id="PTHR47197:SF3">
    <property type="entry name" value="DIHYDRO-HEME D1 DEHYDROGENASE"/>
    <property type="match status" value="1"/>
</dbReference>
<dbReference type="RefSeq" id="WP_284255995.1">
    <property type="nucleotide sequence ID" value="NZ_BSOS01000005.1"/>
</dbReference>
<feature type="signal peptide" evidence="1">
    <location>
        <begin position="1"/>
        <end position="23"/>
    </location>
</feature>